<feature type="transmembrane region" description="Helical" evidence="1">
    <location>
        <begin position="227"/>
        <end position="253"/>
    </location>
</feature>
<dbReference type="AlphaFoldDB" id="A0A1D9LCQ8"/>
<organism evidence="3 4">
    <name type="scientific">Chromobacterium vaccinii</name>
    <dbReference type="NCBI Taxonomy" id="1108595"/>
    <lineage>
        <taxon>Bacteria</taxon>
        <taxon>Pseudomonadati</taxon>
        <taxon>Pseudomonadota</taxon>
        <taxon>Betaproteobacteria</taxon>
        <taxon>Neisseriales</taxon>
        <taxon>Chromobacteriaceae</taxon>
        <taxon>Chromobacterium</taxon>
    </lineage>
</organism>
<feature type="transmembrane region" description="Helical" evidence="1">
    <location>
        <begin position="63"/>
        <end position="85"/>
    </location>
</feature>
<dbReference type="CDD" id="cd03506">
    <property type="entry name" value="Delta6-FADS-like"/>
    <property type="match status" value="1"/>
</dbReference>
<dbReference type="PANTHER" id="PTHR19353:SF19">
    <property type="entry name" value="DELTA(5) FATTY ACID DESATURASE C-RELATED"/>
    <property type="match status" value="1"/>
</dbReference>
<evidence type="ECO:0000256" key="1">
    <source>
        <dbReference type="SAM" id="Phobius"/>
    </source>
</evidence>
<evidence type="ECO:0000313" key="3">
    <source>
        <dbReference type="EMBL" id="AOZ49025.1"/>
    </source>
</evidence>
<keyword evidence="1" id="KW-1133">Transmembrane helix</keyword>
<dbReference type="GeneID" id="68840137"/>
<evidence type="ECO:0000313" key="4">
    <source>
        <dbReference type="Proteomes" id="UP000178776"/>
    </source>
</evidence>
<reference evidence="3 4" key="1">
    <citation type="submission" date="2016-10" db="EMBL/GenBank/DDBJ databases">
        <title>Chromobacterium muskegensis sp. nov., an insecticidal bacterium isolated from Sphagnum bogs.</title>
        <authorList>
            <person name="Sparks M.E."/>
            <person name="Blackburn M.B."/>
            <person name="Gundersen-Rindal D.E."/>
            <person name="Mitchell A."/>
            <person name="Farrar R."/>
            <person name="Kuhar D."/>
        </authorList>
    </citation>
    <scope>NUCLEOTIDE SEQUENCE [LARGE SCALE GENOMIC DNA]</scope>
    <source>
        <strain evidence="3 4">21-1</strain>
    </source>
</reference>
<sequence>MGKLRFQSSAQLPFRIDLQRAAQAYLAERGDHRHADWRVGLKGAALAALSLACYALALRATTAWSFAPAYIAAIVMAMLLAMNTLHDAAHGALFRNARLNQWLTRAASLPMGIDADIWTRRHVHLHHTYPNIDGYDLDIEPNPFLRQTPFQDWAPQFRFQHRYWPLVAALSLPYLCWYGDWLDLLGKSKLRKYDNQPVPVGGFLLSKLGHLVLLLALPWYFLPAGAIGWGGLLLCYLAGLMAASCFLVAMILGTHWAEVEFFRPEGAEMPHTWHEHQFLTCCDWQPRPRALGHLLGGLHLHLTHHLFPAYSHRHYPALARIVEEQARRHGLPYRRIGYQGLWRAQQNFLRGMGRRPE</sequence>
<dbReference type="KEGG" id="cvc:BKX93_02755"/>
<dbReference type="GO" id="GO:0016717">
    <property type="term" value="F:oxidoreductase activity, acting on paired donors, with oxidation of a pair of donors resulting in the reduction of molecular oxygen to two molecules of water"/>
    <property type="evidence" value="ECO:0007669"/>
    <property type="project" value="TreeGrafter"/>
</dbReference>
<dbReference type="PANTHER" id="PTHR19353">
    <property type="entry name" value="FATTY ACID DESATURASE 2"/>
    <property type="match status" value="1"/>
</dbReference>
<proteinExistence type="predicted"/>
<dbReference type="Proteomes" id="UP000178776">
    <property type="component" value="Chromosome"/>
</dbReference>
<dbReference type="Pfam" id="PF00487">
    <property type="entry name" value="FA_desaturase"/>
    <property type="match status" value="1"/>
</dbReference>
<keyword evidence="1" id="KW-0472">Membrane</keyword>
<dbReference type="STRING" id="1108595.BKX93_02755"/>
<feature type="transmembrane region" description="Helical" evidence="1">
    <location>
        <begin position="198"/>
        <end position="221"/>
    </location>
</feature>
<dbReference type="InterPro" id="IPR005804">
    <property type="entry name" value="FA_desaturase_dom"/>
</dbReference>
<dbReference type="GO" id="GO:0008610">
    <property type="term" value="P:lipid biosynthetic process"/>
    <property type="evidence" value="ECO:0007669"/>
    <property type="project" value="UniProtKB-ARBA"/>
</dbReference>
<gene>
    <name evidence="3" type="ORF">BKX93_02755</name>
</gene>
<dbReference type="InterPro" id="IPR012171">
    <property type="entry name" value="Fatty_acid_desaturase"/>
</dbReference>
<keyword evidence="1" id="KW-0812">Transmembrane</keyword>
<dbReference type="EMBL" id="CP017707">
    <property type="protein sequence ID" value="AOZ49025.1"/>
    <property type="molecule type" value="Genomic_DNA"/>
</dbReference>
<dbReference type="GO" id="GO:0016020">
    <property type="term" value="C:membrane"/>
    <property type="evidence" value="ECO:0007669"/>
    <property type="project" value="TreeGrafter"/>
</dbReference>
<feature type="domain" description="Fatty acid desaturase" evidence="2">
    <location>
        <begin position="65"/>
        <end position="335"/>
    </location>
</feature>
<feature type="transmembrane region" description="Helical" evidence="1">
    <location>
        <begin position="39"/>
        <end position="57"/>
    </location>
</feature>
<dbReference type="RefSeq" id="WP_070978612.1">
    <property type="nucleotide sequence ID" value="NZ_CP017707.1"/>
</dbReference>
<name>A0A1D9LCQ8_9NEIS</name>
<accession>A0A1D9LCQ8</accession>
<protein>
    <submittedName>
        <fullName evidence="3">Acyl-CoA desaturase</fullName>
    </submittedName>
</protein>
<evidence type="ECO:0000259" key="2">
    <source>
        <dbReference type="Pfam" id="PF00487"/>
    </source>
</evidence>